<gene>
    <name evidence="2" type="ORF">AFUS01_LOCUS20047</name>
</gene>
<keyword evidence="3" id="KW-1185">Reference proteome</keyword>
<organism evidence="2 3">
    <name type="scientific">Allacma fusca</name>
    <dbReference type="NCBI Taxonomy" id="39272"/>
    <lineage>
        <taxon>Eukaryota</taxon>
        <taxon>Metazoa</taxon>
        <taxon>Ecdysozoa</taxon>
        <taxon>Arthropoda</taxon>
        <taxon>Hexapoda</taxon>
        <taxon>Collembola</taxon>
        <taxon>Symphypleona</taxon>
        <taxon>Sminthuridae</taxon>
        <taxon>Allacma</taxon>
    </lineage>
</organism>
<evidence type="ECO:0000313" key="3">
    <source>
        <dbReference type="Proteomes" id="UP000708208"/>
    </source>
</evidence>
<dbReference type="Proteomes" id="UP000708208">
    <property type="component" value="Unassembled WGS sequence"/>
</dbReference>
<proteinExistence type="predicted"/>
<dbReference type="EMBL" id="CAJVCH010213278">
    <property type="protein sequence ID" value="CAG7731460.1"/>
    <property type="molecule type" value="Genomic_DNA"/>
</dbReference>
<sequence length="137" mass="15366">MLKKNKYKKYGGSTIIKIPRRSRHRFRQALEDGPSTNNLADSVLGLRLSSGLPPVPRSKVINTDECDDLESEYEHNETSEENSSSGDVSSDEINDIIYAFVIRHNLTKAATRDLLTLIRMINPDLVGVASSMYALRK</sequence>
<name>A0A8J2K273_9HEXA</name>
<reference evidence="2" key="1">
    <citation type="submission" date="2021-06" db="EMBL/GenBank/DDBJ databases">
        <authorList>
            <person name="Hodson N. C."/>
            <person name="Mongue J. A."/>
            <person name="Jaron S. K."/>
        </authorList>
    </citation>
    <scope>NUCLEOTIDE SEQUENCE</scope>
</reference>
<feature type="non-terminal residue" evidence="2">
    <location>
        <position position="137"/>
    </location>
</feature>
<evidence type="ECO:0000313" key="2">
    <source>
        <dbReference type="EMBL" id="CAG7731460.1"/>
    </source>
</evidence>
<feature type="region of interest" description="Disordered" evidence="1">
    <location>
        <begin position="56"/>
        <end position="89"/>
    </location>
</feature>
<evidence type="ECO:0000256" key="1">
    <source>
        <dbReference type="SAM" id="MobiDB-lite"/>
    </source>
</evidence>
<dbReference type="AlphaFoldDB" id="A0A8J2K273"/>
<protein>
    <submittedName>
        <fullName evidence="2">Uncharacterized protein</fullName>
    </submittedName>
</protein>
<accession>A0A8J2K273</accession>
<comment type="caution">
    <text evidence="2">The sequence shown here is derived from an EMBL/GenBank/DDBJ whole genome shotgun (WGS) entry which is preliminary data.</text>
</comment>